<feature type="compositionally biased region" description="Pro residues" evidence="1">
    <location>
        <begin position="13"/>
        <end position="27"/>
    </location>
</feature>
<organism evidence="2 3">
    <name type="scientific">Coniosporium apollinis</name>
    <dbReference type="NCBI Taxonomy" id="61459"/>
    <lineage>
        <taxon>Eukaryota</taxon>
        <taxon>Fungi</taxon>
        <taxon>Dikarya</taxon>
        <taxon>Ascomycota</taxon>
        <taxon>Pezizomycotina</taxon>
        <taxon>Dothideomycetes</taxon>
        <taxon>Dothideomycetes incertae sedis</taxon>
        <taxon>Coniosporium</taxon>
    </lineage>
</organism>
<evidence type="ECO:0000313" key="2">
    <source>
        <dbReference type="EMBL" id="KAJ9651951.1"/>
    </source>
</evidence>
<dbReference type="EMBL" id="JAPDRL010000475">
    <property type="protein sequence ID" value="KAJ9651951.1"/>
    <property type="molecule type" value="Genomic_DNA"/>
</dbReference>
<evidence type="ECO:0008006" key="4">
    <source>
        <dbReference type="Google" id="ProtNLM"/>
    </source>
</evidence>
<protein>
    <recommendedName>
        <fullName evidence="4">HNH nuclease domain-containing protein</fullName>
    </recommendedName>
</protein>
<feature type="compositionally biased region" description="Low complexity" evidence="1">
    <location>
        <begin position="355"/>
        <end position="386"/>
    </location>
</feature>
<name>A0ABQ9NIB7_9PEZI</name>
<accession>A0ABQ9NIB7</accession>
<feature type="region of interest" description="Disordered" evidence="1">
    <location>
        <begin position="1"/>
        <end position="69"/>
    </location>
</feature>
<feature type="compositionally biased region" description="Low complexity" evidence="1">
    <location>
        <begin position="28"/>
        <end position="69"/>
    </location>
</feature>
<keyword evidence="3" id="KW-1185">Reference proteome</keyword>
<reference evidence="2" key="1">
    <citation type="submission" date="2022-10" db="EMBL/GenBank/DDBJ databases">
        <title>Culturing micro-colonial fungi from biological soil crusts in the Mojave desert and describing Neophaeococcomyces mojavensis, and introducing the new genera and species Taxawa tesnikishii.</title>
        <authorList>
            <person name="Kurbessoian T."/>
            <person name="Stajich J.E."/>
        </authorList>
    </citation>
    <scope>NUCLEOTIDE SEQUENCE</scope>
    <source>
        <strain evidence="2">TK_1</strain>
    </source>
</reference>
<dbReference type="Proteomes" id="UP001172684">
    <property type="component" value="Unassembled WGS sequence"/>
</dbReference>
<sequence length="471" mass="52662">AAKTAPRRSRTTRPPPAKAWCPPPAEPSRPLSPQLAAEPSRLLPAPTSLPPTTSSRSSPKLPRSAAPAEAEAEWEGILDTLVEDEEDPVFIFSSVWQVRCGREVLKSQAAIFKVNQYANSLRFYAIESFDERPLENAAPRVFKRRNIRAALLQEKQSTRGDAAQDLSNQQDIYKMEQFLTGWHKHKPQLSIRVDITITVEEVALDPTGDAPLEALLPTQRSRRTATTAQRAEVYERTQAERAVGEPRVDLAIIWACRNRDCSNHGDILSGGCCYVLGSDHAANHFPINAGAMLAWGREIKEGKSTIDEPSNNIAMRLQRDKLLAEGNKLSKIAQKQQPATIAVPFPQVLPPWPPQYQYGQLNPQPQAPLQPTVPQDAAAPQSSSPAAEDDPEEVILQFIHWVKGRRAWGSQPAQAFLEELAQRLNQDGWDLASLQKNISEDQWRQYGFKPGYLARIRREIRPFKDSVHEAR</sequence>
<feature type="region of interest" description="Disordered" evidence="1">
    <location>
        <begin position="354"/>
        <end position="390"/>
    </location>
</feature>
<feature type="non-terminal residue" evidence="2">
    <location>
        <position position="1"/>
    </location>
</feature>
<comment type="caution">
    <text evidence="2">The sequence shown here is derived from an EMBL/GenBank/DDBJ whole genome shotgun (WGS) entry which is preliminary data.</text>
</comment>
<evidence type="ECO:0000313" key="3">
    <source>
        <dbReference type="Proteomes" id="UP001172684"/>
    </source>
</evidence>
<proteinExistence type="predicted"/>
<feature type="compositionally biased region" description="Basic residues" evidence="1">
    <location>
        <begin position="1"/>
        <end position="11"/>
    </location>
</feature>
<gene>
    <name evidence="2" type="ORF">H2201_009249</name>
</gene>
<evidence type="ECO:0000256" key="1">
    <source>
        <dbReference type="SAM" id="MobiDB-lite"/>
    </source>
</evidence>